<name>A0A0M0LJI4_9BACI</name>
<evidence type="ECO:0000313" key="4">
    <source>
        <dbReference type="Proteomes" id="UP000037558"/>
    </source>
</evidence>
<gene>
    <name evidence="3" type="ORF">AMD01_03805</name>
</gene>
<accession>A0A0M0LJI4</accession>
<dbReference type="PANTHER" id="PTHR43377">
    <property type="entry name" value="BILIVERDIN REDUCTASE A"/>
    <property type="match status" value="1"/>
</dbReference>
<dbReference type="STRING" id="284581.AMD01_03805"/>
<dbReference type="InterPro" id="IPR055170">
    <property type="entry name" value="GFO_IDH_MocA-like_dom"/>
</dbReference>
<dbReference type="InterPro" id="IPR000683">
    <property type="entry name" value="Gfo/Idh/MocA-like_OxRdtase_N"/>
</dbReference>
<proteinExistence type="predicted"/>
<dbReference type="Pfam" id="PF01408">
    <property type="entry name" value="GFO_IDH_MocA"/>
    <property type="match status" value="1"/>
</dbReference>
<dbReference type="Proteomes" id="UP000037558">
    <property type="component" value="Unassembled WGS sequence"/>
</dbReference>
<dbReference type="SUPFAM" id="SSF51735">
    <property type="entry name" value="NAD(P)-binding Rossmann-fold domains"/>
    <property type="match status" value="1"/>
</dbReference>
<evidence type="ECO:0000259" key="1">
    <source>
        <dbReference type="Pfam" id="PF01408"/>
    </source>
</evidence>
<dbReference type="GO" id="GO:0000166">
    <property type="term" value="F:nucleotide binding"/>
    <property type="evidence" value="ECO:0007669"/>
    <property type="project" value="InterPro"/>
</dbReference>
<reference evidence="4" key="1">
    <citation type="submission" date="2015-08" db="EMBL/GenBank/DDBJ databases">
        <title>Fjat-14210 dsm16467.</title>
        <authorList>
            <person name="Liu B."/>
            <person name="Wang J."/>
            <person name="Zhu Y."/>
            <person name="Liu G."/>
            <person name="Chen Q."/>
            <person name="Chen Z."/>
            <person name="Lan J."/>
            <person name="Che J."/>
            <person name="Ge C."/>
            <person name="Shi H."/>
            <person name="Pan Z."/>
            <person name="Liu X."/>
        </authorList>
    </citation>
    <scope>NUCLEOTIDE SEQUENCE [LARGE SCALE GENOMIC DNA]</scope>
    <source>
        <strain evidence="4">DSM 16467</strain>
    </source>
</reference>
<dbReference type="RefSeq" id="WP_053400042.1">
    <property type="nucleotide sequence ID" value="NZ_LILC01000002.1"/>
</dbReference>
<dbReference type="PANTHER" id="PTHR43377:SF1">
    <property type="entry name" value="BILIVERDIN REDUCTASE A"/>
    <property type="match status" value="1"/>
</dbReference>
<dbReference type="Gene3D" id="3.40.50.720">
    <property type="entry name" value="NAD(P)-binding Rossmann-like Domain"/>
    <property type="match status" value="1"/>
</dbReference>
<feature type="domain" description="GFO/IDH/MocA-like oxidoreductase" evidence="2">
    <location>
        <begin position="127"/>
        <end position="250"/>
    </location>
</feature>
<feature type="domain" description="Gfo/Idh/MocA-like oxidoreductase N-terminal" evidence="1">
    <location>
        <begin position="14"/>
        <end position="118"/>
    </location>
</feature>
<dbReference type="InterPro" id="IPR051450">
    <property type="entry name" value="Gfo/Idh/MocA_Oxidoreductases"/>
</dbReference>
<dbReference type="Gene3D" id="3.30.360.10">
    <property type="entry name" value="Dihydrodipicolinate Reductase, domain 2"/>
    <property type="match status" value="1"/>
</dbReference>
<dbReference type="AlphaFoldDB" id="A0A0M0LJI4"/>
<evidence type="ECO:0000313" key="3">
    <source>
        <dbReference type="EMBL" id="KOO50868.1"/>
    </source>
</evidence>
<protein>
    <submittedName>
        <fullName evidence="3">Dehydrogenase</fullName>
    </submittedName>
</protein>
<sequence>MKVGIMSFAHMHAYSYADCLKQVDGVELIGISDENEERGSQAAKQYSTTFYRTDAELLAQDLDAVIICSENVKHKDMVIQAARAKKHVLCEKPIATSVEDATEMIRVCEEEGVILQTAFPVRFSEPMQQLKKAVEKALIGEIVAIRSTNRGQNPGGWFIEKDRSGGGAVLDHTVHMVDIMRWLLNEEISEVTAEVDRFFQDHDIDDAGLLTLVFENGVIASHDASWSRSKNNPTWGDVTIELIGTKGTLRADAFKEHIKIFSSTGKAYQHTLYAKDMDLGLIEDFIQTVREKRTPSITGFDGLKAMEVALAAYASGEKKQPIKLG</sequence>
<dbReference type="EMBL" id="LILC01000002">
    <property type="protein sequence ID" value="KOO50868.1"/>
    <property type="molecule type" value="Genomic_DNA"/>
</dbReference>
<evidence type="ECO:0000259" key="2">
    <source>
        <dbReference type="Pfam" id="PF22725"/>
    </source>
</evidence>
<dbReference type="Pfam" id="PF22725">
    <property type="entry name" value="GFO_IDH_MocA_C3"/>
    <property type="match status" value="1"/>
</dbReference>
<dbReference type="PATRIC" id="fig|284581.3.peg.1061"/>
<comment type="caution">
    <text evidence="3">The sequence shown here is derived from an EMBL/GenBank/DDBJ whole genome shotgun (WGS) entry which is preliminary data.</text>
</comment>
<keyword evidence="4" id="KW-1185">Reference proteome</keyword>
<dbReference type="SUPFAM" id="SSF55347">
    <property type="entry name" value="Glyceraldehyde-3-phosphate dehydrogenase-like, C-terminal domain"/>
    <property type="match status" value="1"/>
</dbReference>
<dbReference type="InterPro" id="IPR036291">
    <property type="entry name" value="NAD(P)-bd_dom_sf"/>
</dbReference>
<organism evidence="3 4">
    <name type="scientific">Priestia koreensis</name>
    <dbReference type="NCBI Taxonomy" id="284581"/>
    <lineage>
        <taxon>Bacteria</taxon>
        <taxon>Bacillati</taxon>
        <taxon>Bacillota</taxon>
        <taxon>Bacilli</taxon>
        <taxon>Bacillales</taxon>
        <taxon>Bacillaceae</taxon>
        <taxon>Priestia</taxon>
    </lineage>
</organism>
<dbReference type="OrthoDB" id="9815825at2"/>